<evidence type="ECO:0000256" key="14">
    <source>
        <dbReference type="ARBA" id="ARBA00023288"/>
    </source>
</evidence>
<evidence type="ECO:0000256" key="2">
    <source>
        <dbReference type="ARBA" id="ARBA00009450"/>
    </source>
</evidence>
<keyword evidence="6" id="KW-0812">Transmembrane</keyword>
<organism evidence="18 19">
    <name type="scientific">Paraburkholderia metrosideri</name>
    <dbReference type="NCBI Taxonomy" id="580937"/>
    <lineage>
        <taxon>Bacteria</taxon>
        <taxon>Pseudomonadati</taxon>
        <taxon>Pseudomonadota</taxon>
        <taxon>Betaproteobacteria</taxon>
        <taxon>Burkholderiales</taxon>
        <taxon>Burkholderiaceae</taxon>
        <taxon>Paraburkholderia</taxon>
    </lineage>
</organism>
<keyword evidence="12" id="KW-0564">Palmitate</keyword>
<keyword evidence="7 15" id="KW-0732">Signal</keyword>
<sequence>MLYARRWARLTIALGAVCLGACSAIPTSGPSSSQVTRASELSNPAGIQLVDVTDEVARRLFANRSRTDFSSTLGGDAPYRLRLGDGDAVEVAVWEAPPAMLFSSGGMAASSAESDLPASSQSGSRVTTLPVQVIDADGNIRVPFAGTIRATGRTPLELELAIVAALRGKAHDPQVIVRLSHNANAYVTVVGDVASSTRMALTPRRERLLDALAAAGGVRQPVDKTTIQVTRGSKVEALPLQSLIRDPKQNIALEPGDVVTALFQSLSFTALGASGKNEEVNFEAQGISLAQALARAGGLNDARANAKGVFIFRFENSNALQWPSQPVSMTVDNRVPVVYRIDLTDPRSFFVAQSFMMDDKDLLYVSNAPLAEAQKFLNVVFSIVYPVVNTVTTFR</sequence>
<dbReference type="Gene3D" id="3.30.1950.10">
    <property type="entry name" value="wza like domain"/>
    <property type="match status" value="1"/>
</dbReference>
<keyword evidence="14" id="KW-0449">Lipoprotein</keyword>
<keyword evidence="13" id="KW-0998">Cell outer membrane</keyword>
<accession>A0ABW9DYA9</accession>
<evidence type="ECO:0000256" key="6">
    <source>
        <dbReference type="ARBA" id="ARBA00022692"/>
    </source>
</evidence>
<evidence type="ECO:0000256" key="3">
    <source>
        <dbReference type="ARBA" id="ARBA00022448"/>
    </source>
</evidence>
<name>A0ABW9DYA9_9BURK</name>
<keyword evidence="9" id="KW-0406">Ion transport</keyword>
<comment type="similarity">
    <text evidence="2">Belongs to the BexD/CtrA/VexA family.</text>
</comment>
<keyword evidence="5" id="KW-0762">Sugar transport</keyword>
<feature type="signal peptide" evidence="15">
    <location>
        <begin position="1"/>
        <end position="23"/>
    </location>
</feature>
<dbReference type="InterPro" id="IPR003715">
    <property type="entry name" value="Poly_export_N"/>
</dbReference>
<evidence type="ECO:0000256" key="12">
    <source>
        <dbReference type="ARBA" id="ARBA00023139"/>
    </source>
</evidence>
<evidence type="ECO:0000256" key="15">
    <source>
        <dbReference type="SAM" id="SignalP"/>
    </source>
</evidence>
<evidence type="ECO:0000313" key="19">
    <source>
        <dbReference type="Proteomes" id="UP001629432"/>
    </source>
</evidence>
<comment type="caution">
    <text evidence="18">The sequence shown here is derived from an EMBL/GenBank/DDBJ whole genome shotgun (WGS) entry which is preliminary data.</text>
</comment>
<evidence type="ECO:0000256" key="11">
    <source>
        <dbReference type="ARBA" id="ARBA00023136"/>
    </source>
</evidence>
<gene>
    <name evidence="18" type="ORF">PQQ63_27045</name>
</gene>
<evidence type="ECO:0000259" key="17">
    <source>
        <dbReference type="Pfam" id="PF22461"/>
    </source>
</evidence>
<evidence type="ECO:0000313" key="18">
    <source>
        <dbReference type="EMBL" id="MFM0640360.1"/>
    </source>
</evidence>
<dbReference type="InterPro" id="IPR054765">
    <property type="entry name" value="SLBB_dom"/>
</dbReference>
<dbReference type="PANTHER" id="PTHR33619:SF3">
    <property type="entry name" value="POLYSACCHARIDE EXPORT PROTEIN GFCE-RELATED"/>
    <property type="match status" value="1"/>
</dbReference>
<evidence type="ECO:0000256" key="7">
    <source>
        <dbReference type="ARBA" id="ARBA00022729"/>
    </source>
</evidence>
<keyword evidence="19" id="KW-1185">Reference proteome</keyword>
<evidence type="ECO:0000256" key="1">
    <source>
        <dbReference type="ARBA" id="ARBA00004571"/>
    </source>
</evidence>
<keyword evidence="3" id="KW-0813">Transport</keyword>
<comment type="subcellular location">
    <subcellularLocation>
        <location evidence="1">Cell outer membrane</location>
        <topology evidence="1">Multi-pass membrane protein</topology>
    </subcellularLocation>
</comment>
<keyword evidence="4" id="KW-1134">Transmembrane beta strand</keyword>
<dbReference type="Proteomes" id="UP001629432">
    <property type="component" value="Unassembled WGS sequence"/>
</dbReference>
<dbReference type="RefSeq" id="WP_408339149.1">
    <property type="nucleotide sequence ID" value="NZ_JAQQCF010000027.1"/>
</dbReference>
<keyword evidence="11" id="KW-0472">Membrane</keyword>
<evidence type="ECO:0000256" key="4">
    <source>
        <dbReference type="ARBA" id="ARBA00022452"/>
    </source>
</evidence>
<dbReference type="Pfam" id="PF02563">
    <property type="entry name" value="Poly_export"/>
    <property type="match status" value="1"/>
</dbReference>
<evidence type="ECO:0000256" key="13">
    <source>
        <dbReference type="ARBA" id="ARBA00023237"/>
    </source>
</evidence>
<dbReference type="InterPro" id="IPR049712">
    <property type="entry name" value="Poly_export"/>
</dbReference>
<keyword evidence="10" id="KW-0626">Porin</keyword>
<feature type="domain" description="SLBB" evidence="17">
    <location>
        <begin position="275"/>
        <end position="365"/>
    </location>
</feature>
<protein>
    <submittedName>
        <fullName evidence="18">Polysaccharide export protein</fullName>
    </submittedName>
</protein>
<evidence type="ECO:0000256" key="8">
    <source>
        <dbReference type="ARBA" id="ARBA00023047"/>
    </source>
</evidence>
<dbReference type="PANTHER" id="PTHR33619">
    <property type="entry name" value="POLYSACCHARIDE EXPORT PROTEIN GFCE-RELATED"/>
    <property type="match status" value="1"/>
</dbReference>
<feature type="domain" description="Polysaccharide export protein N-terminal" evidence="16">
    <location>
        <begin position="77"/>
        <end position="179"/>
    </location>
</feature>
<evidence type="ECO:0000256" key="5">
    <source>
        <dbReference type="ARBA" id="ARBA00022597"/>
    </source>
</evidence>
<feature type="domain" description="SLBB" evidence="17">
    <location>
        <begin position="187"/>
        <end position="259"/>
    </location>
</feature>
<proteinExistence type="inferred from homology"/>
<dbReference type="Gene3D" id="3.10.560.10">
    <property type="entry name" value="Outer membrane lipoprotein wza domain like"/>
    <property type="match status" value="2"/>
</dbReference>
<evidence type="ECO:0000256" key="10">
    <source>
        <dbReference type="ARBA" id="ARBA00023114"/>
    </source>
</evidence>
<feature type="chain" id="PRO_5046284359" evidence="15">
    <location>
        <begin position="24"/>
        <end position="395"/>
    </location>
</feature>
<dbReference type="Pfam" id="PF22461">
    <property type="entry name" value="SLBB_2"/>
    <property type="match status" value="2"/>
</dbReference>
<dbReference type="EMBL" id="JAQQCF010000027">
    <property type="protein sequence ID" value="MFM0640360.1"/>
    <property type="molecule type" value="Genomic_DNA"/>
</dbReference>
<reference evidence="18 19" key="1">
    <citation type="journal article" date="2024" name="Chem. Sci.">
        <title>Discovery of megapolipeptins by genome mining of a Burkholderiales bacteria collection.</title>
        <authorList>
            <person name="Paulo B.S."/>
            <person name="Recchia M.J.J."/>
            <person name="Lee S."/>
            <person name="Fergusson C.H."/>
            <person name="Romanowski S.B."/>
            <person name="Hernandez A."/>
            <person name="Krull N."/>
            <person name="Liu D.Y."/>
            <person name="Cavanagh H."/>
            <person name="Bos A."/>
            <person name="Gray C.A."/>
            <person name="Murphy B.T."/>
            <person name="Linington R.G."/>
            <person name="Eustaquio A.S."/>
        </authorList>
    </citation>
    <scope>NUCLEOTIDE SEQUENCE [LARGE SCALE GENOMIC DNA]</scope>
    <source>
        <strain evidence="18 19">RL17-338-BIC-A</strain>
    </source>
</reference>
<evidence type="ECO:0000256" key="9">
    <source>
        <dbReference type="ARBA" id="ARBA00023065"/>
    </source>
</evidence>
<keyword evidence="8" id="KW-0625">Polysaccharide transport</keyword>
<evidence type="ECO:0000259" key="16">
    <source>
        <dbReference type="Pfam" id="PF02563"/>
    </source>
</evidence>